<evidence type="ECO:0000256" key="1">
    <source>
        <dbReference type="SAM" id="MobiDB-lite"/>
    </source>
</evidence>
<evidence type="ECO:0000313" key="2">
    <source>
        <dbReference type="EMBL" id="EQB51002.1"/>
    </source>
</evidence>
<evidence type="ECO:0000313" key="3">
    <source>
        <dbReference type="Proteomes" id="UP000015530"/>
    </source>
</evidence>
<comment type="caution">
    <text evidence="2">The sequence shown here is derived from an EMBL/GenBank/DDBJ whole genome shotgun (WGS) entry which is preliminary data.</text>
</comment>
<protein>
    <submittedName>
        <fullName evidence="2">Uncharacterized protein</fullName>
    </submittedName>
</protein>
<proteinExistence type="predicted"/>
<dbReference type="EMBL" id="AMYD01001915">
    <property type="protein sequence ID" value="EQB51002.1"/>
    <property type="molecule type" value="Genomic_DNA"/>
</dbReference>
<feature type="compositionally biased region" description="Basic and acidic residues" evidence="1">
    <location>
        <begin position="19"/>
        <end position="32"/>
    </location>
</feature>
<accession>T0K6A8</accession>
<organism evidence="2 3">
    <name type="scientific">Colletotrichum gloeosporioides (strain Cg-14)</name>
    <name type="common">Anthracnose fungus</name>
    <name type="synonym">Glomerella cingulata</name>
    <dbReference type="NCBI Taxonomy" id="1237896"/>
    <lineage>
        <taxon>Eukaryota</taxon>
        <taxon>Fungi</taxon>
        <taxon>Dikarya</taxon>
        <taxon>Ascomycota</taxon>
        <taxon>Pezizomycotina</taxon>
        <taxon>Sordariomycetes</taxon>
        <taxon>Hypocreomycetidae</taxon>
        <taxon>Glomerellales</taxon>
        <taxon>Glomerellaceae</taxon>
        <taxon>Colletotrichum</taxon>
        <taxon>Colletotrichum gloeosporioides species complex</taxon>
    </lineage>
</organism>
<dbReference type="AlphaFoldDB" id="T0K6A8"/>
<feature type="region of interest" description="Disordered" evidence="1">
    <location>
        <begin position="1"/>
        <end position="32"/>
    </location>
</feature>
<name>T0K6A8_COLGC</name>
<gene>
    <name evidence="2" type="ORF">CGLO_09508</name>
</gene>
<sequence>MTLSPGGPRSPSPPPPHEYATDKDNHSNHSTN</sequence>
<dbReference type="HOGENOM" id="CLU_3392251_0_0_1"/>
<feature type="compositionally biased region" description="Pro residues" evidence="1">
    <location>
        <begin position="8"/>
        <end position="17"/>
    </location>
</feature>
<reference evidence="3" key="1">
    <citation type="journal article" date="2013" name="Mol. Plant Microbe Interact.">
        <title>Global aspects of pacC regulation of pathogenicity genes in Colletotrichum gloeosporioides as revealed by transcriptome analysis.</title>
        <authorList>
            <person name="Alkan N."/>
            <person name="Meng X."/>
            <person name="Friedlander G."/>
            <person name="Reuveni E."/>
            <person name="Sukno S."/>
            <person name="Sherman A."/>
            <person name="Thon M."/>
            <person name="Fluhr R."/>
            <person name="Prusky D."/>
        </authorList>
    </citation>
    <scope>NUCLEOTIDE SEQUENCE [LARGE SCALE GENOMIC DNA]</scope>
    <source>
        <strain evidence="3">Cg-14</strain>
    </source>
</reference>
<dbReference type="Proteomes" id="UP000015530">
    <property type="component" value="Unassembled WGS sequence"/>
</dbReference>